<dbReference type="GO" id="GO:0000281">
    <property type="term" value="P:mitotic cytokinesis"/>
    <property type="evidence" value="ECO:0000318"/>
    <property type="project" value="GO_Central"/>
</dbReference>
<dbReference type="SMART" id="SM00268">
    <property type="entry name" value="ACTIN"/>
    <property type="match status" value="1"/>
</dbReference>
<evidence type="ECO:0000256" key="2">
    <source>
        <dbReference type="ARBA" id="ARBA00006752"/>
    </source>
</evidence>
<evidence type="ECO:0000256" key="5">
    <source>
        <dbReference type="ARBA" id="ARBA00022741"/>
    </source>
</evidence>
<comment type="similarity">
    <text evidence="2 11">Belongs to the actin family.</text>
</comment>
<evidence type="ECO:0000313" key="15">
    <source>
        <dbReference type="Proteomes" id="UP000008549"/>
    </source>
</evidence>
<keyword evidence="3" id="KW-0963">Cytoplasm</keyword>
<dbReference type="GO" id="GO:0005737">
    <property type="term" value="C:cytoplasm"/>
    <property type="evidence" value="ECO:0007669"/>
    <property type="project" value="UniProtKB-SubCell"/>
</dbReference>
<dbReference type="PROSITE" id="PS01132">
    <property type="entry name" value="ACTINS_ACT_LIKE"/>
    <property type="match status" value="1"/>
</dbReference>
<dbReference type="FunFam" id="3.30.40.10:FF:001125">
    <property type="entry name" value="Predicted protein"/>
    <property type="match status" value="1"/>
</dbReference>
<dbReference type="FunFam" id="3.30.420.40:FF:000050">
    <property type="entry name" value="Actin, alpha skeletal muscle"/>
    <property type="match status" value="1"/>
</dbReference>
<evidence type="ECO:0000256" key="3">
    <source>
        <dbReference type="ARBA" id="ARBA00022490"/>
    </source>
</evidence>
<dbReference type="RefSeq" id="XP_002643900.1">
    <property type="nucleotide sequence ID" value="XM_002643854.1"/>
</dbReference>
<dbReference type="CTD" id="8585893"/>
<dbReference type="PANTHER" id="PTHR11937">
    <property type="entry name" value="ACTIN"/>
    <property type="match status" value="1"/>
</dbReference>
<dbReference type="GO" id="GO:0015629">
    <property type="term" value="C:actin cytoskeleton"/>
    <property type="evidence" value="ECO:0000318"/>
    <property type="project" value="GO_Central"/>
</dbReference>
<sequence>MAQALSQTVTIEGGPKDIELLGRIRRIRCPRTVFPSMLGSPKYNGVMTLMMTQYFYVGDEAQSKRGILNIKYPIEHGTVTNWDDMEKIWHHTIYNELRVAPEEHPVLLTEAPLNPKANRGSASEVSHAARLQTFSIFFYFTFFPLRFFQKAPKMSYTSYEDHMDLFLLKHYTIANQIRADQFEINRLDQEVNAITQDINDIELVFMANVKSLSQEQKVATMQLLETEQKKILDISRTKFALVSRMTQAMSRNQAKGRALYESFESYRQGSNFNEESQGWKARQTLKTKKTLKRQQTAEAPQTSRALKNPKAPQASAADVAVQPAAGNAPEVVKQYCICQDTKTDTMIFCENPRCKYEWYHFSCIGMETAPEGEWFCEGCTKKKNDKQSGKENQHR</sequence>
<dbReference type="CDD" id="cd15505">
    <property type="entry name" value="PHD_ING"/>
    <property type="match status" value="1"/>
</dbReference>
<dbReference type="InterPro" id="IPR020902">
    <property type="entry name" value="Actin/actin-like_CS"/>
</dbReference>
<dbReference type="KEGG" id="cbr:CBG_02160"/>
<evidence type="ECO:0000256" key="10">
    <source>
        <dbReference type="PROSITE-ProRule" id="PRU00146"/>
    </source>
</evidence>
<reference evidence="14 15" key="1">
    <citation type="journal article" date="2003" name="PLoS Biol.">
        <title>The genome sequence of Caenorhabditis briggsae: a platform for comparative genomics.</title>
        <authorList>
            <person name="Stein L.D."/>
            <person name="Bao Z."/>
            <person name="Blasiar D."/>
            <person name="Blumenthal T."/>
            <person name="Brent M.R."/>
            <person name="Chen N."/>
            <person name="Chinwalla A."/>
            <person name="Clarke L."/>
            <person name="Clee C."/>
            <person name="Coghlan A."/>
            <person name="Coulson A."/>
            <person name="D'Eustachio P."/>
            <person name="Fitch D.H."/>
            <person name="Fulton L.A."/>
            <person name="Fulton R.E."/>
            <person name="Griffiths-Jones S."/>
            <person name="Harris T.W."/>
            <person name="Hillier L.W."/>
            <person name="Kamath R."/>
            <person name="Kuwabara P.E."/>
            <person name="Mardis E.R."/>
            <person name="Marra M.A."/>
            <person name="Miner T.L."/>
            <person name="Minx P."/>
            <person name="Mullikin J.C."/>
            <person name="Plumb R.W."/>
            <person name="Rogers J."/>
            <person name="Schein J.E."/>
            <person name="Sohrmann M."/>
            <person name="Spieth J."/>
            <person name="Stajich J.E."/>
            <person name="Wei C."/>
            <person name="Willey D."/>
            <person name="Wilson R.K."/>
            <person name="Durbin R."/>
            <person name="Waterston R.H."/>
        </authorList>
    </citation>
    <scope>NUCLEOTIDE SEQUENCE [LARGE SCALE GENOMIC DNA]</scope>
    <source>
        <strain evidence="14 15">AF16</strain>
    </source>
</reference>
<keyword evidence="15" id="KW-1185">Reference proteome</keyword>
<dbReference type="HOGENOM" id="CLU_698749_0_0_1"/>
<organism evidence="14 15">
    <name type="scientific">Caenorhabditis briggsae</name>
    <dbReference type="NCBI Taxonomy" id="6238"/>
    <lineage>
        <taxon>Eukaryota</taxon>
        <taxon>Metazoa</taxon>
        <taxon>Ecdysozoa</taxon>
        <taxon>Nematoda</taxon>
        <taxon>Chromadorea</taxon>
        <taxon>Rhabditida</taxon>
        <taxon>Rhabditina</taxon>
        <taxon>Rhabditomorpha</taxon>
        <taxon>Rhabditoidea</taxon>
        <taxon>Rhabditidae</taxon>
        <taxon>Peloderinae</taxon>
        <taxon>Caenorhabditis</taxon>
    </lineage>
</organism>
<protein>
    <submittedName>
        <fullName evidence="14">Protein CBG02160</fullName>
    </submittedName>
</protein>
<dbReference type="PROSITE" id="PS00406">
    <property type="entry name" value="ACTINS_1"/>
    <property type="match status" value="1"/>
</dbReference>
<dbReference type="Pfam" id="PF00022">
    <property type="entry name" value="Actin"/>
    <property type="match status" value="1"/>
</dbReference>
<dbReference type="Gene3D" id="3.30.420.40">
    <property type="match status" value="1"/>
</dbReference>
<evidence type="ECO:0000313" key="16">
    <source>
        <dbReference type="WormBase" id="CBG02160"/>
    </source>
</evidence>
<feature type="domain" description="PHD-type" evidence="13">
    <location>
        <begin position="333"/>
        <end position="382"/>
    </location>
</feature>
<keyword evidence="9" id="KW-0206">Cytoskeleton</keyword>
<evidence type="ECO:0000259" key="13">
    <source>
        <dbReference type="PROSITE" id="PS50016"/>
    </source>
</evidence>
<dbReference type="InterPro" id="IPR004000">
    <property type="entry name" value="Actin"/>
</dbReference>
<accession>A8WS31</accession>
<dbReference type="SUPFAM" id="SSF53067">
    <property type="entry name" value="Actin-like ATPase domain"/>
    <property type="match status" value="1"/>
</dbReference>
<evidence type="ECO:0000256" key="6">
    <source>
        <dbReference type="ARBA" id="ARBA00022771"/>
    </source>
</evidence>
<reference evidence="14 15" key="2">
    <citation type="journal article" date="2011" name="PLoS Genet.">
        <title>Caenorhabditis briggsae recombinant inbred line genotypes reveal inter-strain incompatibility and the evolution of recombination.</title>
        <authorList>
            <person name="Ross J.A."/>
            <person name="Koboldt D.C."/>
            <person name="Staisch J.E."/>
            <person name="Chamberlin H.M."/>
            <person name="Gupta B.P."/>
            <person name="Miller R.D."/>
            <person name="Baird S.E."/>
            <person name="Haag E.S."/>
        </authorList>
    </citation>
    <scope>NUCLEOTIDE SEQUENCE [LARGE SCALE GENOMIC DNA]</scope>
    <source>
        <strain evidence="14 15">AF16</strain>
    </source>
</reference>
<dbReference type="GO" id="GO:0005524">
    <property type="term" value="F:ATP binding"/>
    <property type="evidence" value="ECO:0007669"/>
    <property type="project" value="UniProtKB-KW"/>
</dbReference>
<dbReference type="PRINTS" id="PR00190">
    <property type="entry name" value="ACTIN"/>
</dbReference>
<dbReference type="eggNOG" id="KOG0676">
    <property type="taxonomic scope" value="Eukaryota"/>
</dbReference>
<comment type="subcellular location">
    <subcellularLocation>
        <location evidence="1">Cytoplasm</location>
    </subcellularLocation>
</comment>
<evidence type="ECO:0000256" key="9">
    <source>
        <dbReference type="ARBA" id="ARBA00023212"/>
    </source>
</evidence>
<keyword evidence="4" id="KW-0479">Metal-binding</keyword>
<dbReference type="GeneID" id="8585893"/>
<evidence type="ECO:0000256" key="12">
    <source>
        <dbReference type="SAM" id="MobiDB-lite"/>
    </source>
</evidence>
<dbReference type="InterPro" id="IPR013083">
    <property type="entry name" value="Znf_RING/FYVE/PHD"/>
</dbReference>
<keyword evidence="8" id="KW-0067">ATP-binding</keyword>
<dbReference type="PROSITE" id="PS50016">
    <property type="entry name" value="ZF_PHD_2"/>
    <property type="match status" value="1"/>
</dbReference>
<dbReference type="Gene3D" id="3.30.40.10">
    <property type="entry name" value="Zinc/RING finger domain, C3HC4 (zinc finger)"/>
    <property type="match status" value="1"/>
</dbReference>
<dbReference type="WormBase" id="CBG02160">
    <property type="protein sequence ID" value="CBP41225"/>
    <property type="gene ID" value="WBGene00025259"/>
</dbReference>
<keyword evidence="6 10" id="KW-0863">Zinc-finger</keyword>
<dbReference type="STRING" id="6238.A8WS31"/>
<evidence type="ECO:0000256" key="4">
    <source>
        <dbReference type="ARBA" id="ARBA00022723"/>
    </source>
</evidence>
<dbReference type="InterPro" id="IPR019787">
    <property type="entry name" value="Znf_PHD-finger"/>
</dbReference>
<keyword evidence="7" id="KW-0862">Zinc</keyword>
<gene>
    <name evidence="14 16" type="ORF">CBG02160</name>
    <name evidence="14" type="ORF">CBG_02160</name>
</gene>
<evidence type="ECO:0000313" key="14">
    <source>
        <dbReference type="EMBL" id="CAP23289.1"/>
    </source>
</evidence>
<dbReference type="eggNOG" id="KOG1973">
    <property type="taxonomic scope" value="Eukaryota"/>
</dbReference>
<evidence type="ECO:0000256" key="1">
    <source>
        <dbReference type="ARBA" id="ARBA00004496"/>
    </source>
</evidence>
<dbReference type="InterPro" id="IPR019786">
    <property type="entry name" value="Zinc_finger_PHD-type_CS"/>
</dbReference>
<feature type="region of interest" description="Disordered" evidence="12">
    <location>
        <begin position="285"/>
        <end position="318"/>
    </location>
</feature>
<evidence type="ECO:0000256" key="11">
    <source>
        <dbReference type="RuleBase" id="RU000487"/>
    </source>
</evidence>
<dbReference type="PROSITE" id="PS01359">
    <property type="entry name" value="ZF_PHD_1"/>
    <property type="match status" value="1"/>
</dbReference>
<dbReference type="SUPFAM" id="SSF57903">
    <property type="entry name" value="FYVE/PHD zinc finger"/>
    <property type="match status" value="1"/>
</dbReference>
<dbReference type="EMBL" id="HE601451">
    <property type="protein sequence ID" value="CAP23289.1"/>
    <property type="molecule type" value="Genomic_DNA"/>
</dbReference>
<keyword evidence="5" id="KW-0547">Nucleotide-binding</keyword>
<dbReference type="GO" id="GO:0008270">
    <property type="term" value="F:zinc ion binding"/>
    <property type="evidence" value="ECO:0007669"/>
    <property type="project" value="UniProtKB-KW"/>
</dbReference>
<evidence type="ECO:0000256" key="8">
    <source>
        <dbReference type="ARBA" id="ARBA00022840"/>
    </source>
</evidence>
<dbReference type="InterPro" id="IPR004001">
    <property type="entry name" value="Actin_CS"/>
</dbReference>
<dbReference type="Proteomes" id="UP000008549">
    <property type="component" value="Unassembled WGS sequence"/>
</dbReference>
<evidence type="ECO:0000256" key="7">
    <source>
        <dbReference type="ARBA" id="ARBA00022833"/>
    </source>
</evidence>
<name>A8WS31_CAEBR</name>
<dbReference type="SMART" id="SM00249">
    <property type="entry name" value="PHD"/>
    <property type="match status" value="1"/>
</dbReference>
<dbReference type="InterPro" id="IPR011011">
    <property type="entry name" value="Znf_FYVE_PHD"/>
</dbReference>
<dbReference type="InParanoid" id="A8WS31"/>
<dbReference type="InterPro" id="IPR043129">
    <property type="entry name" value="ATPase_NBD"/>
</dbReference>
<proteinExistence type="inferred from homology"/>
<dbReference type="AlphaFoldDB" id="A8WS31"/>
<dbReference type="InterPro" id="IPR001965">
    <property type="entry name" value="Znf_PHD"/>
</dbReference>